<name>A0AA41Y936_9BACT</name>
<proteinExistence type="predicted"/>
<organism evidence="3 4">
    <name type="scientific">Gaoshiqia sediminis</name>
    <dbReference type="NCBI Taxonomy" id="2986998"/>
    <lineage>
        <taxon>Bacteria</taxon>
        <taxon>Pseudomonadati</taxon>
        <taxon>Bacteroidota</taxon>
        <taxon>Bacteroidia</taxon>
        <taxon>Marinilabiliales</taxon>
        <taxon>Prolixibacteraceae</taxon>
        <taxon>Gaoshiqia</taxon>
    </lineage>
</organism>
<dbReference type="InterPro" id="IPR000644">
    <property type="entry name" value="CBS_dom"/>
</dbReference>
<dbReference type="Proteomes" id="UP001163821">
    <property type="component" value="Unassembled WGS sequence"/>
</dbReference>
<comment type="subunit">
    <text evidence="1">Homohexamer.</text>
</comment>
<keyword evidence="4" id="KW-1185">Reference proteome</keyword>
<dbReference type="RefSeq" id="WP_282592952.1">
    <property type="nucleotide sequence ID" value="NZ_JAPAAF010000035.1"/>
</dbReference>
<dbReference type="Pfam" id="PF00571">
    <property type="entry name" value="CBS"/>
    <property type="match status" value="2"/>
</dbReference>
<sequence length="220" mass="25168">MAKELISDVIPSLRLTDNGQKALNWMEIFRISHLPVVDNHQYLGLISDKSIYDLNLNDKLMEDCRDFLVQPHVGVSQHIYEVVSVVSRLKITVVPVLDQEHQYRGVITVFDLAQRFADLVAVNEPGGVIVLELNPIDYSLAEIARIVEGNDAKILSLYVSKSDDSKEITVTLKINQMDLSPVIQTFVRFDYVIKSVFMDDSVLKHLYDDRFELLMKYLNI</sequence>
<evidence type="ECO:0000313" key="3">
    <source>
        <dbReference type="EMBL" id="MCW0484359.1"/>
    </source>
</evidence>
<gene>
    <name evidence="3" type="ORF">N2K84_16580</name>
</gene>
<dbReference type="Gene3D" id="3.10.580.10">
    <property type="entry name" value="CBS-domain"/>
    <property type="match status" value="2"/>
</dbReference>
<dbReference type="InterPro" id="IPR028979">
    <property type="entry name" value="Ser_kin/Pase_Hpr-like_N_sf"/>
</dbReference>
<protein>
    <submittedName>
        <fullName evidence="3">CBS domain-containing protein</fullName>
    </submittedName>
</protein>
<reference evidence="3" key="1">
    <citation type="submission" date="2022-10" db="EMBL/GenBank/DDBJ databases">
        <title>Gaoshiqiia sediminis gen. nov., sp. nov., isolated from coastal sediment.</title>
        <authorList>
            <person name="Yu W.X."/>
            <person name="Mu D.S."/>
            <person name="Du J.Z."/>
            <person name="Liang Y.Q."/>
        </authorList>
    </citation>
    <scope>NUCLEOTIDE SEQUENCE</scope>
    <source>
        <strain evidence="3">A06</strain>
    </source>
</reference>
<feature type="domain" description="CBS" evidence="2">
    <location>
        <begin position="26"/>
        <end position="52"/>
    </location>
</feature>
<dbReference type="EMBL" id="JAPAAF010000035">
    <property type="protein sequence ID" value="MCW0484359.1"/>
    <property type="molecule type" value="Genomic_DNA"/>
</dbReference>
<dbReference type="AlphaFoldDB" id="A0AA41Y936"/>
<dbReference type="InterPro" id="IPR046342">
    <property type="entry name" value="CBS_dom_sf"/>
</dbReference>
<comment type="caution">
    <text evidence="3">The sequence shown here is derived from an EMBL/GenBank/DDBJ whole genome shotgun (WGS) entry which is preliminary data.</text>
</comment>
<feature type="domain" description="CBS" evidence="2">
    <location>
        <begin position="72"/>
        <end position="116"/>
    </location>
</feature>
<dbReference type="Gene3D" id="3.40.1390.20">
    <property type="entry name" value="HprK N-terminal domain-like"/>
    <property type="match status" value="1"/>
</dbReference>
<dbReference type="CDD" id="cd17783">
    <property type="entry name" value="CBS_pair_bac"/>
    <property type="match status" value="1"/>
</dbReference>
<evidence type="ECO:0000259" key="2">
    <source>
        <dbReference type="Pfam" id="PF00571"/>
    </source>
</evidence>
<evidence type="ECO:0000313" key="4">
    <source>
        <dbReference type="Proteomes" id="UP001163821"/>
    </source>
</evidence>
<evidence type="ECO:0000256" key="1">
    <source>
        <dbReference type="ARBA" id="ARBA00011643"/>
    </source>
</evidence>
<dbReference type="SUPFAM" id="SSF54631">
    <property type="entry name" value="CBS-domain pair"/>
    <property type="match status" value="1"/>
</dbReference>
<accession>A0AA41Y936</accession>